<proteinExistence type="predicted"/>
<keyword evidence="3" id="KW-1185">Reference proteome</keyword>
<dbReference type="Pfam" id="PF00561">
    <property type="entry name" value="Abhydrolase_1"/>
    <property type="match status" value="1"/>
</dbReference>
<dbReference type="PANTHER" id="PTHR43433">
    <property type="entry name" value="HYDROLASE, ALPHA/BETA FOLD FAMILY PROTEIN"/>
    <property type="match status" value="1"/>
</dbReference>
<dbReference type="GO" id="GO:0016787">
    <property type="term" value="F:hydrolase activity"/>
    <property type="evidence" value="ECO:0007669"/>
    <property type="project" value="UniProtKB-KW"/>
</dbReference>
<dbReference type="PRINTS" id="PR00111">
    <property type="entry name" value="ABHYDROLASE"/>
</dbReference>
<dbReference type="AlphaFoldDB" id="A0A3A3G7E1"/>
<comment type="caution">
    <text evidence="2">The sequence shown here is derived from an EMBL/GenBank/DDBJ whole genome shotgun (WGS) entry which is preliminary data.</text>
</comment>
<reference evidence="3" key="1">
    <citation type="submission" date="2018-09" db="EMBL/GenBank/DDBJ databases">
        <authorList>
            <person name="Zhu H."/>
        </authorList>
    </citation>
    <scope>NUCLEOTIDE SEQUENCE [LARGE SCALE GENOMIC DNA]</scope>
    <source>
        <strain evidence="3">K1S02-23</strain>
    </source>
</reference>
<dbReference type="InterPro" id="IPR000073">
    <property type="entry name" value="AB_hydrolase_1"/>
</dbReference>
<keyword evidence="2" id="KW-0378">Hydrolase</keyword>
<name>A0A3A3G7E1_9BURK</name>
<evidence type="ECO:0000313" key="3">
    <source>
        <dbReference type="Proteomes" id="UP000266327"/>
    </source>
</evidence>
<feature type="domain" description="AB hydrolase-1" evidence="1">
    <location>
        <begin position="63"/>
        <end position="297"/>
    </location>
</feature>
<organism evidence="2 3">
    <name type="scientific">Noviherbaspirillum sedimenti</name>
    <dbReference type="NCBI Taxonomy" id="2320865"/>
    <lineage>
        <taxon>Bacteria</taxon>
        <taxon>Pseudomonadati</taxon>
        <taxon>Pseudomonadota</taxon>
        <taxon>Betaproteobacteria</taxon>
        <taxon>Burkholderiales</taxon>
        <taxon>Oxalobacteraceae</taxon>
        <taxon>Noviherbaspirillum</taxon>
    </lineage>
</organism>
<gene>
    <name evidence="2" type="ORF">D3878_13525</name>
</gene>
<dbReference type="InterPro" id="IPR050471">
    <property type="entry name" value="AB_hydrolase"/>
</dbReference>
<evidence type="ECO:0000313" key="2">
    <source>
        <dbReference type="EMBL" id="RJG02472.1"/>
    </source>
</evidence>
<dbReference type="EMBL" id="QYUQ01000002">
    <property type="protein sequence ID" value="RJG02472.1"/>
    <property type="molecule type" value="Genomic_DNA"/>
</dbReference>
<evidence type="ECO:0000259" key="1">
    <source>
        <dbReference type="Pfam" id="PF00561"/>
    </source>
</evidence>
<dbReference type="SUPFAM" id="SSF53474">
    <property type="entry name" value="alpha/beta-Hydrolases"/>
    <property type="match status" value="1"/>
</dbReference>
<sequence>MCKRKAGCKPMRRCGPWWSSPGSWCSSARIDPTSLKPFTEPPMPTSHINGIDLYYEEFGAGAPLVLVPGLGGTVESWRAQIAHFQRRYRVIALDNRGSGRSSKPPGPYTMDEMAVDLAGLLDALDIAEPVHLVGASMGGVLVQCFIHHYPWRVAQLVLVSTGVAGGDPHITFPSMAVLQRLAFPGTTPQQRMQTLFGLYFHPQYLAAHPEVFDDAARLYARIGAQPEHATKAQLMAVQDSRPYYKWLGHIKVPVLVMHGEDDVVWPVKNAHTLARGIGTHAELALFEQAGHVLFHEKAVQFNVRLEQFLERPGQP</sequence>
<dbReference type="InterPro" id="IPR029058">
    <property type="entry name" value="AB_hydrolase_fold"/>
</dbReference>
<accession>A0A3A3G7E1</accession>
<protein>
    <submittedName>
        <fullName evidence="2">Alpha/beta hydrolase</fullName>
    </submittedName>
</protein>
<dbReference type="Proteomes" id="UP000266327">
    <property type="component" value="Unassembled WGS sequence"/>
</dbReference>
<dbReference type="PANTHER" id="PTHR43433:SF5">
    <property type="entry name" value="AB HYDROLASE-1 DOMAIN-CONTAINING PROTEIN"/>
    <property type="match status" value="1"/>
</dbReference>
<dbReference type="Gene3D" id="3.40.50.1820">
    <property type="entry name" value="alpha/beta hydrolase"/>
    <property type="match status" value="1"/>
</dbReference>